<reference evidence="5 6" key="1">
    <citation type="journal article" date="2019" name="Nat. Microbiol.">
        <title>Mediterranean grassland soil C-N compound turnover is dependent on rainfall and depth, and is mediated by genomically divergent microorganisms.</title>
        <authorList>
            <person name="Diamond S."/>
            <person name="Andeer P.F."/>
            <person name="Li Z."/>
            <person name="Crits-Christoph A."/>
            <person name="Burstein D."/>
            <person name="Anantharaman K."/>
            <person name="Lane K.R."/>
            <person name="Thomas B.C."/>
            <person name="Pan C."/>
            <person name="Northen T.R."/>
            <person name="Banfield J.F."/>
        </authorList>
    </citation>
    <scope>NUCLEOTIDE SEQUENCE [LARGE SCALE GENOMIC DNA]</scope>
    <source>
        <strain evidence="5">WS_9</strain>
    </source>
</reference>
<comment type="caution">
    <text evidence="5">The sequence shown here is derived from an EMBL/GenBank/DDBJ whole genome shotgun (WGS) entry which is preliminary data.</text>
</comment>
<dbReference type="Gene3D" id="1.25.40.10">
    <property type="entry name" value="Tetratricopeptide repeat domain"/>
    <property type="match status" value="2"/>
</dbReference>
<dbReference type="PANTHER" id="PTHR45586">
    <property type="entry name" value="TPR REPEAT-CONTAINING PROTEIN PA4667"/>
    <property type="match status" value="1"/>
</dbReference>
<gene>
    <name evidence="5" type="ORF">E6K79_07150</name>
</gene>
<keyword evidence="2 3" id="KW-0802">TPR repeat</keyword>
<proteinExistence type="predicted"/>
<evidence type="ECO:0000256" key="1">
    <source>
        <dbReference type="ARBA" id="ARBA00022737"/>
    </source>
</evidence>
<dbReference type="AlphaFoldDB" id="A0A538TMF1"/>
<evidence type="ECO:0000256" key="2">
    <source>
        <dbReference type="ARBA" id="ARBA00022803"/>
    </source>
</evidence>
<name>A0A538TMF1_UNCEI</name>
<dbReference type="SUPFAM" id="SSF48452">
    <property type="entry name" value="TPR-like"/>
    <property type="match status" value="3"/>
</dbReference>
<accession>A0A538TMF1</accession>
<evidence type="ECO:0000313" key="6">
    <source>
        <dbReference type="Proteomes" id="UP000317691"/>
    </source>
</evidence>
<dbReference type="InterPro" id="IPR011990">
    <property type="entry name" value="TPR-like_helical_dom_sf"/>
</dbReference>
<sequence length="556" mass="60177">MTDAQGRGIFLALLIGIALVFLAVTPTPAAALYYSLQTPIALECHLRSELAEAAGDRDGAIAWAESLASIDPVSSFAMSRIAILYESGGEDVTALEWGERALALDSLNADAAMLVGRMRLRSGEPAVAAQVLTPPLRQLGAVPELYALRALAHQLDKNYEAALADLKRTDVLLPDFAWIATGILSLALEDGRLEEAYSALQLALELKPDDSRTLALGVSLAKRMGNPILEETLLRECALAHGARQEEVAAYGAFLIRHGKEHEYRMLLDWAGAQGFRVDELRVGAGRALLATGNYREALASVKPLRHDLSAFPVRARAYLGLGDERSALSDYRALMSRRGLSREESLVVAYLEIRVGNREQGIRTVEQVRSAPLDNARQVLAASLCYSLLGHPEEAVSLIRDGAGRGLASPSTYEQLGSAATALGDSLLAQWAWERLRDLGRETSECLYFFASAELGQGHADQAAQSLQKSIDLNPRNGRALLMLGNIRKGRGQLEMARDTLIRAAQCPETSVEANRALARVCHSLRLDSEAREAESRARSGRTGPASGLSFFQGR</sequence>
<keyword evidence="1" id="KW-0677">Repeat</keyword>
<dbReference type="PROSITE" id="PS50005">
    <property type="entry name" value="TPR"/>
    <property type="match status" value="1"/>
</dbReference>
<dbReference type="Pfam" id="PF13432">
    <property type="entry name" value="TPR_16"/>
    <property type="match status" value="2"/>
</dbReference>
<organism evidence="5 6">
    <name type="scientific">Eiseniibacteriota bacterium</name>
    <dbReference type="NCBI Taxonomy" id="2212470"/>
    <lineage>
        <taxon>Bacteria</taxon>
        <taxon>Candidatus Eiseniibacteriota</taxon>
    </lineage>
</organism>
<evidence type="ECO:0000256" key="3">
    <source>
        <dbReference type="PROSITE-ProRule" id="PRU00339"/>
    </source>
</evidence>
<dbReference type="SMART" id="SM00028">
    <property type="entry name" value="TPR"/>
    <property type="match status" value="5"/>
</dbReference>
<feature type="region of interest" description="Disordered" evidence="4">
    <location>
        <begin position="533"/>
        <end position="556"/>
    </location>
</feature>
<protein>
    <submittedName>
        <fullName evidence="5">Tetratricopeptide repeat protein</fullName>
    </submittedName>
</protein>
<dbReference type="PANTHER" id="PTHR45586:SF1">
    <property type="entry name" value="LIPOPOLYSACCHARIDE ASSEMBLY PROTEIN B"/>
    <property type="match status" value="1"/>
</dbReference>
<dbReference type="Proteomes" id="UP000317691">
    <property type="component" value="Unassembled WGS sequence"/>
</dbReference>
<evidence type="ECO:0000313" key="5">
    <source>
        <dbReference type="EMBL" id="TMQ64806.1"/>
    </source>
</evidence>
<feature type="repeat" description="TPR" evidence="3">
    <location>
        <begin position="445"/>
        <end position="478"/>
    </location>
</feature>
<dbReference type="InterPro" id="IPR019734">
    <property type="entry name" value="TPR_rpt"/>
</dbReference>
<dbReference type="EMBL" id="VBOZ01000017">
    <property type="protein sequence ID" value="TMQ64806.1"/>
    <property type="molecule type" value="Genomic_DNA"/>
</dbReference>
<evidence type="ECO:0000256" key="4">
    <source>
        <dbReference type="SAM" id="MobiDB-lite"/>
    </source>
</evidence>
<dbReference type="InterPro" id="IPR051012">
    <property type="entry name" value="CellSynth/LPSAsmb/PSIAsmb"/>
</dbReference>